<feature type="region of interest" description="Disordered" evidence="1">
    <location>
        <begin position="152"/>
        <end position="173"/>
    </location>
</feature>
<evidence type="ECO:0000313" key="2">
    <source>
        <dbReference type="EMBL" id="OMH86083.1"/>
    </source>
</evidence>
<feature type="region of interest" description="Disordered" evidence="1">
    <location>
        <begin position="36"/>
        <end position="65"/>
    </location>
</feature>
<comment type="caution">
    <text evidence="2">The sequence shown here is derived from an EMBL/GenBank/DDBJ whole genome shotgun (WGS) entry which is preliminary data.</text>
</comment>
<evidence type="ECO:0000313" key="3">
    <source>
        <dbReference type="Proteomes" id="UP000188320"/>
    </source>
</evidence>
<feature type="compositionally biased region" description="Polar residues" evidence="1">
    <location>
        <begin position="99"/>
        <end position="109"/>
    </location>
</feature>
<dbReference type="AlphaFoldDB" id="A0A1R1PYQ2"/>
<keyword evidence="3" id="KW-1185">Reference proteome</keyword>
<feature type="compositionally biased region" description="Polar residues" evidence="1">
    <location>
        <begin position="152"/>
        <end position="167"/>
    </location>
</feature>
<evidence type="ECO:0000256" key="1">
    <source>
        <dbReference type="SAM" id="MobiDB-lite"/>
    </source>
</evidence>
<sequence length="221" mass="25303">MKDSVPEDESTITAQKFEEELKLQANSVERIVDSLFGEDKFNESSDSEDENDKKLSNFTRPPRLGLGARFDYGSTKTGIYGLTRKELDLRNMLMRGSQDKNSNNLQEQLRSNKKKAQNTSKMEVTSIKNKEEEYVGESRYTEFVKKTNFTNTKHNSGTSVGLENTDPTVIGDSQIGVDKLHSNNETQKNQVDVHANKKKKQRFSSYLDEFLTSRKSKKKRK</sequence>
<organism evidence="2 3">
    <name type="scientific">Zancudomyces culisetae</name>
    <name type="common">Gut fungus</name>
    <name type="synonym">Smittium culisetae</name>
    <dbReference type="NCBI Taxonomy" id="1213189"/>
    <lineage>
        <taxon>Eukaryota</taxon>
        <taxon>Fungi</taxon>
        <taxon>Fungi incertae sedis</taxon>
        <taxon>Zoopagomycota</taxon>
        <taxon>Kickxellomycotina</taxon>
        <taxon>Harpellomycetes</taxon>
        <taxon>Harpellales</taxon>
        <taxon>Legeriomycetaceae</taxon>
        <taxon>Zancudomyces</taxon>
    </lineage>
</organism>
<accession>A0A1R1PYQ2</accession>
<name>A0A1R1PYQ2_ZANCU</name>
<dbReference type="EMBL" id="LSSK01000018">
    <property type="protein sequence ID" value="OMH86083.1"/>
    <property type="molecule type" value="Genomic_DNA"/>
</dbReference>
<protein>
    <submittedName>
        <fullName evidence="2">Uncharacterized protein</fullName>
    </submittedName>
</protein>
<dbReference type="Proteomes" id="UP000188320">
    <property type="component" value="Unassembled WGS sequence"/>
</dbReference>
<proteinExistence type="predicted"/>
<feature type="region of interest" description="Disordered" evidence="1">
    <location>
        <begin position="96"/>
        <end position="121"/>
    </location>
</feature>
<reference evidence="3" key="1">
    <citation type="submission" date="2017-01" db="EMBL/GenBank/DDBJ databases">
        <authorList>
            <person name="Wang Y."/>
            <person name="White M."/>
            <person name="Kvist S."/>
            <person name="Moncalvo J.-M."/>
        </authorList>
    </citation>
    <scope>NUCLEOTIDE SEQUENCE [LARGE SCALE GENOMIC DNA]</scope>
    <source>
        <strain evidence="3">COL-18-3</strain>
    </source>
</reference>
<gene>
    <name evidence="2" type="ORF">AX774_g361</name>
</gene>